<comment type="caution">
    <text evidence="2">The sequence shown here is derived from an EMBL/GenBank/DDBJ whole genome shotgun (WGS) entry which is preliminary data.</text>
</comment>
<keyword evidence="3" id="KW-1185">Reference proteome</keyword>
<evidence type="ECO:0000313" key="3">
    <source>
        <dbReference type="Proteomes" id="UP000187429"/>
    </source>
</evidence>
<dbReference type="Proteomes" id="UP000187429">
    <property type="component" value="Unassembled WGS sequence"/>
</dbReference>
<proteinExistence type="predicted"/>
<dbReference type="EMBL" id="LSSM01000294">
    <property type="protein sequence ID" value="OMJ29394.1"/>
    <property type="molecule type" value="Genomic_DNA"/>
</dbReference>
<organism evidence="2 3">
    <name type="scientific">Smittium culicis</name>
    <dbReference type="NCBI Taxonomy" id="133412"/>
    <lineage>
        <taxon>Eukaryota</taxon>
        <taxon>Fungi</taxon>
        <taxon>Fungi incertae sedis</taxon>
        <taxon>Zoopagomycota</taxon>
        <taxon>Kickxellomycotina</taxon>
        <taxon>Harpellomycetes</taxon>
        <taxon>Harpellales</taxon>
        <taxon>Legeriomycetaceae</taxon>
        <taxon>Smittium</taxon>
    </lineage>
</organism>
<protein>
    <submittedName>
        <fullName evidence="2">Uncharacterized protein</fullName>
    </submittedName>
</protein>
<dbReference type="AlphaFoldDB" id="A0A1R1YR77"/>
<evidence type="ECO:0000256" key="1">
    <source>
        <dbReference type="SAM" id="MobiDB-lite"/>
    </source>
</evidence>
<accession>A0A1R1YR77</accession>
<feature type="region of interest" description="Disordered" evidence="1">
    <location>
        <begin position="241"/>
        <end position="263"/>
    </location>
</feature>
<reference evidence="3" key="1">
    <citation type="submission" date="2017-01" db="EMBL/GenBank/DDBJ databases">
        <authorList>
            <person name="Wang Y."/>
            <person name="White M."/>
            <person name="Kvist S."/>
            <person name="Moncalvo J.-M."/>
        </authorList>
    </citation>
    <scope>NUCLEOTIDE SEQUENCE [LARGE SCALE GENOMIC DNA]</scope>
    <source>
        <strain evidence="3">ID-206-W2</strain>
    </source>
</reference>
<name>A0A1R1YR77_9FUNG</name>
<gene>
    <name evidence="2" type="ORF">AYI69_g1102</name>
</gene>
<dbReference type="OrthoDB" id="10607166at2759"/>
<sequence>MKLIMAYFLYMNELKYRMISSTVLSNVILALDPSGFNNESRLNLASYKYDVDDFDGELNSRLDKATTTYNHRIEDLMNNGENSIKREFDEYINSDDSESLQDDTLPQIQNFNCFNSPHNPGIHKCNPNYNRNKGCRRFLNKCNCNNCKPIILTRTVVRIGTKTLTFTNTYTVTHTKTKVKLLLLTTTVSRSAIVTELSTVTYTISNTVTSTATETETETQIQTQVVPTTTTKISTSTETKFVPTTTTQTETTITTKPTTTTETSTLSIPFTTTATTTITVIDIPEELTSTTSTRSREFISLTPV</sequence>
<evidence type="ECO:0000313" key="2">
    <source>
        <dbReference type="EMBL" id="OMJ29394.1"/>
    </source>
</evidence>